<name>A0A0G0XJD1_9BACT</name>
<proteinExistence type="predicted"/>
<dbReference type="PROSITE" id="PS51913">
    <property type="entry name" value="HTH_HARE"/>
    <property type="match status" value="1"/>
</dbReference>
<sequence>MAEENLKNILDEIVKTINPRVREVIEKRFGLRTISYQTLEAIGQNMGITRERVRQIEALGLKQLTNKNTLEPIKPVFELIEQYLTTHGGVRSEYYFLKELAELLSLKEKNKENLINFTLALGNGRFVYFKETPNWRSAWALGAAHYNQAIALAGALKEKLASQNLLLQNEALFKTAAGLGNKNLTEQTLKSYVGLCRHISQNPFGEWGLISSPEVSPRGVKDKAYLVFKKEKKPLHFTEVASLINKTVFSDRKAHPQTVHNELIKDARFVLVGRGTYALSDWGYEPGTVRDVLVSILKNSKSGLTREEIVKTVQAKRLVKENTILLNLQNRKVFKKTNDHYFILA</sequence>
<dbReference type="PRINTS" id="PR00046">
    <property type="entry name" value="SIGMA70FCT"/>
</dbReference>
<evidence type="ECO:0000259" key="2">
    <source>
        <dbReference type="PROSITE" id="PS51913"/>
    </source>
</evidence>
<dbReference type="PANTHER" id="PTHR30603:SF47">
    <property type="entry name" value="RNA POLYMERASE SIGMA FACTOR SIGD, CHLOROPLASTIC"/>
    <property type="match status" value="1"/>
</dbReference>
<dbReference type="GO" id="GO:0003700">
    <property type="term" value="F:DNA-binding transcription factor activity"/>
    <property type="evidence" value="ECO:0007669"/>
    <property type="project" value="InterPro"/>
</dbReference>
<accession>A0A0G0XJD1</accession>
<feature type="domain" description="HTH HARE-type" evidence="2">
    <location>
        <begin position="218"/>
        <end position="282"/>
    </location>
</feature>
<dbReference type="Pfam" id="PF04545">
    <property type="entry name" value="Sigma70_r4"/>
    <property type="match status" value="1"/>
</dbReference>
<dbReference type="InterPro" id="IPR038087">
    <property type="entry name" value="RNAP_delta_N_dom_sf"/>
</dbReference>
<dbReference type="InterPro" id="IPR036388">
    <property type="entry name" value="WH-like_DNA-bd_sf"/>
</dbReference>
<dbReference type="PANTHER" id="PTHR30603">
    <property type="entry name" value="RNA POLYMERASE SIGMA FACTOR RPO"/>
    <property type="match status" value="1"/>
</dbReference>
<organism evidence="3 4">
    <name type="scientific">Candidatus Wolfebacteria bacterium GW2011_GWA2_42_10</name>
    <dbReference type="NCBI Taxonomy" id="1619004"/>
    <lineage>
        <taxon>Bacteria</taxon>
        <taxon>Candidatus Wolfeibacteriota</taxon>
    </lineage>
</organism>
<keyword evidence="1" id="KW-0804">Transcription</keyword>
<comment type="caution">
    <text evidence="3">The sequence shown here is derived from an EMBL/GenBank/DDBJ whole genome shotgun (WGS) entry which is preliminary data.</text>
</comment>
<dbReference type="InterPro" id="IPR007759">
    <property type="entry name" value="Asxl_HARE-HTH"/>
</dbReference>
<evidence type="ECO:0000256" key="1">
    <source>
        <dbReference type="ARBA" id="ARBA00023163"/>
    </source>
</evidence>
<dbReference type="AlphaFoldDB" id="A0A0G0XJD1"/>
<dbReference type="CDD" id="cd06171">
    <property type="entry name" value="Sigma70_r4"/>
    <property type="match status" value="1"/>
</dbReference>
<dbReference type="InterPro" id="IPR007630">
    <property type="entry name" value="RNA_pol_sigma70_r4"/>
</dbReference>
<reference evidence="3 4" key="1">
    <citation type="journal article" date="2015" name="Nature">
        <title>rRNA introns, odd ribosomes, and small enigmatic genomes across a large radiation of phyla.</title>
        <authorList>
            <person name="Brown C.T."/>
            <person name="Hug L.A."/>
            <person name="Thomas B.C."/>
            <person name="Sharon I."/>
            <person name="Castelle C.J."/>
            <person name="Singh A."/>
            <person name="Wilkins M.J."/>
            <person name="Williams K.H."/>
            <person name="Banfield J.F."/>
        </authorList>
    </citation>
    <scope>NUCLEOTIDE SEQUENCE [LARGE SCALE GENOMIC DNA]</scope>
</reference>
<dbReference type="InterPro" id="IPR050239">
    <property type="entry name" value="Sigma-70_RNA_pol_init_factors"/>
</dbReference>
<dbReference type="Pfam" id="PF05066">
    <property type="entry name" value="HARE-HTH"/>
    <property type="match status" value="1"/>
</dbReference>
<dbReference type="GO" id="GO:0006352">
    <property type="term" value="P:DNA-templated transcription initiation"/>
    <property type="evidence" value="ECO:0007669"/>
    <property type="project" value="InterPro"/>
</dbReference>
<dbReference type="SUPFAM" id="SSF88659">
    <property type="entry name" value="Sigma3 and sigma4 domains of RNA polymerase sigma factors"/>
    <property type="match status" value="1"/>
</dbReference>
<dbReference type="InterPro" id="IPR013324">
    <property type="entry name" value="RNA_pol_sigma_r3/r4-like"/>
</dbReference>
<gene>
    <name evidence="3" type="ORF">UU85_C0009G0002</name>
</gene>
<dbReference type="Gene3D" id="1.10.10.10">
    <property type="entry name" value="Winged helix-like DNA-binding domain superfamily/Winged helix DNA-binding domain"/>
    <property type="match status" value="1"/>
</dbReference>
<dbReference type="InterPro" id="IPR000943">
    <property type="entry name" value="RNA_pol_sigma70"/>
</dbReference>
<dbReference type="Proteomes" id="UP000034256">
    <property type="component" value="Unassembled WGS sequence"/>
</dbReference>
<dbReference type="Gene3D" id="1.10.10.1250">
    <property type="entry name" value="RNA polymerase, subunit delta, N-terminal domain"/>
    <property type="match status" value="1"/>
</dbReference>
<dbReference type="EMBL" id="LCCF01000009">
    <property type="protein sequence ID" value="KKS25004.1"/>
    <property type="molecule type" value="Genomic_DNA"/>
</dbReference>
<evidence type="ECO:0000313" key="3">
    <source>
        <dbReference type="EMBL" id="KKS25004.1"/>
    </source>
</evidence>
<protein>
    <submittedName>
        <fullName evidence="3">RNA polymerase alpha chain family protein,sigma-70 family protein</fullName>
    </submittedName>
</protein>
<evidence type="ECO:0000313" key="4">
    <source>
        <dbReference type="Proteomes" id="UP000034256"/>
    </source>
</evidence>